<reference evidence="5" key="1">
    <citation type="submission" date="2023-07" db="EMBL/GenBank/DDBJ databases">
        <title>A draft genome of Kazachstania heterogenica Y-27499.</title>
        <authorList>
            <person name="Donic C."/>
            <person name="Kralova J.S."/>
            <person name="Fidel L."/>
            <person name="Ben-Dor S."/>
            <person name="Jung S."/>
        </authorList>
    </citation>
    <scope>NUCLEOTIDE SEQUENCE [LARGE SCALE GENOMIC DNA]</scope>
    <source>
        <strain evidence="5">Y27499</strain>
    </source>
</reference>
<dbReference type="InterPro" id="IPR027417">
    <property type="entry name" value="P-loop_NTPase"/>
</dbReference>
<dbReference type="Proteomes" id="UP001306508">
    <property type="component" value="Unassembled WGS sequence"/>
</dbReference>
<comment type="similarity">
    <text evidence="1">Belongs to the AFG1 ATPase family.</text>
</comment>
<dbReference type="NCBIfam" id="NF040713">
    <property type="entry name" value="ZapE"/>
    <property type="match status" value="1"/>
</dbReference>
<evidence type="ECO:0008006" key="6">
    <source>
        <dbReference type="Google" id="ProtNLM"/>
    </source>
</evidence>
<keyword evidence="3" id="KW-0067">ATP-binding</keyword>
<protein>
    <recommendedName>
        <fullName evidence="6">ATPase</fullName>
    </recommendedName>
</protein>
<organism evidence="4 5">
    <name type="scientific">Arxiozyma heterogenica</name>
    <dbReference type="NCBI Taxonomy" id="278026"/>
    <lineage>
        <taxon>Eukaryota</taxon>
        <taxon>Fungi</taxon>
        <taxon>Dikarya</taxon>
        <taxon>Ascomycota</taxon>
        <taxon>Saccharomycotina</taxon>
        <taxon>Saccharomycetes</taxon>
        <taxon>Saccharomycetales</taxon>
        <taxon>Saccharomycetaceae</taxon>
        <taxon>Arxiozyma</taxon>
    </lineage>
</organism>
<dbReference type="Pfam" id="PF03969">
    <property type="entry name" value="AFG1_ATPase"/>
    <property type="match status" value="2"/>
</dbReference>
<dbReference type="PANTHER" id="PTHR12169">
    <property type="entry name" value="ATPASE N2B"/>
    <property type="match status" value="1"/>
</dbReference>
<dbReference type="InterPro" id="IPR005654">
    <property type="entry name" value="ATPase_AFG1-like"/>
</dbReference>
<dbReference type="SUPFAM" id="SSF52540">
    <property type="entry name" value="P-loop containing nucleoside triphosphate hydrolases"/>
    <property type="match status" value="1"/>
</dbReference>
<sequence>MNIITSNTICLKHLVHKCNYTSKISLLRLPFLIRYHTNVSSLSSSPPNKHSIITPLQEYDTQIKLGKLRDDPFQRSILTFLSRFHSDLINYYAPELSSPSINSFNKSKTANWMSRLLNKLKVFNRSATFDSIASDSISPYSCKTPKGIYLYGDVGCGKTMLMDLFYKTIPPHLTKKRIHFHQFMQNVHKRSHEILMDYHRNTGKDTKDIDTIPFLANEIAQSARILCFDEFQVTDVADAMILRRLFTVLLSDKFGVILFATSNRHPDELYINGIQRKSFIPCIELIKHKTEVVNLNSNTDYRRIPRPISSVYLYPKKDQWRYESPEFKVMRQHHVESWYKYFAQPMENDQLSPEGNMIQTKHEIHHDYPLSIWGRQFIVPKCTPPRVAQFTFEELCGQPLAAGDYLMLARNFKAFIVTDIPYLSIDIRDKIRRFITFLDAIYDNDCKLATTAADAFTSLFVEPEMLLNNYELKRSISASINTVAEHADEQAKIDAAVQNSTIFTLDEERFAFARTLSRLSQMSTTEWVSR</sequence>
<dbReference type="AlphaFoldDB" id="A0AAN7VZZ3"/>
<dbReference type="GO" id="GO:0006515">
    <property type="term" value="P:protein quality control for misfolded or incompletely synthesized proteins"/>
    <property type="evidence" value="ECO:0007669"/>
    <property type="project" value="TreeGrafter"/>
</dbReference>
<evidence type="ECO:0000256" key="1">
    <source>
        <dbReference type="ARBA" id="ARBA00010322"/>
    </source>
</evidence>
<keyword evidence="2" id="KW-0547">Nucleotide-binding</keyword>
<comment type="caution">
    <text evidence="4">The sequence shown here is derived from an EMBL/GenBank/DDBJ whole genome shotgun (WGS) entry which is preliminary data.</text>
</comment>
<dbReference type="PANTHER" id="PTHR12169:SF6">
    <property type="entry name" value="AFG1-LIKE ATPASE"/>
    <property type="match status" value="1"/>
</dbReference>
<keyword evidence="5" id="KW-1185">Reference proteome</keyword>
<gene>
    <name evidence="4" type="ORF">RI543_004473</name>
</gene>
<evidence type="ECO:0000313" key="4">
    <source>
        <dbReference type="EMBL" id="KAK5774186.1"/>
    </source>
</evidence>
<dbReference type="EMBL" id="JAWIZZ010000055">
    <property type="protein sequence ID" value="KAK5774186.1"/>
    <property type="molecule type" value="Genomic_DNA"/>
</dbReference>
<evidence type="ECO:0000256" key="3">
    <source>
        <dbReference type="ARBA" id="ARBA00022840"/>
    </source>
</evidence>
<evidence type="ECO:0000313" key="5">
    <source>
        <dbReference type="Proteomes" id="UP001306508"/>
    </source>
</evidence>
<dbReference type="GO" id="GO:0005739">
    <property type="term" value="C:mitochondrion"/>
    <property type="evidence" value="ECO:0007669"/>
    <property type="project" value="TreeGrafter"/>
</dbReference>
<dbReference type="Gene3D" id="3.40.50.300">
    <property type="entry name" value="P-loop containing nucleotide triphosphate hydrolases"/>
    <property type="match status" value="1"/>
</dbReference>
<name>A0AAN7VZZ3_9SACH</name>
<dbReference type="GO" id="GO:0005524">
    <property type="term" value="F:ATP binding"/>
    <property type="evidence" value="ECO:0007669"/>
    <property type="project" value="UniProtKB-KW"/>
</dbReference>
<proteinExistence type="inferred from homology"/>
<evidence type="ECO:0000256" key="2">
    <source>
        <dbReference type="ARBA" id="ARBA00022741"/>
    </source>
</evidence>
<dbReference type="GO" id="GO:0016887">
    <property type="term" value="F:ATP hydrolysis activity"/>
    <property type="evidence" value="ECO:0007669"/>
    <property type="project" value="InterPro"/>
</dbReference>
<accession>A0AAN7VZZ3</accession>